<feature type="transmembrane region" description="Helical" evidence="8">
    <location>
        <begin position="308"/>
        <end position="326"/>
    </location>
</feature>
<evidence type="ECO:0000259" key="10">
    <source>
        <dbReference type="Pfam" id="PF19040"/>
    </source>
</evidence>
<feature type="transmembrane region" description="Helical" evidence="8">
    <location>
        <begin position="7"/>
        <end position="24"/>
    </location>
</feature>
<dbReference type="InterPro" id="IPR002656">
    <property type="entry name" value="Acyl_transf_3_dom"/>
</dbReference>
<feature type="domain" description="SGNH" evidence="10">
    <location>
        <begin position="401"/>
        <end position="634"/>
    </location>
</feature>
<feature type="transmembrane region" description="Helical" evidence="8">
    <location>
        <begin position="242"/>
        <end position="259"/>
    </location>
</feature>
<keyword evidence="4 8" id="KW-0812">Transmembrane</keyword>
<dbReference type="Proteomes" id="UP000199542">
    <property type="component" value="Unassembled WGS sequence"/>
</dbReference>
<feature type="transmembrane region" description="Helical" evidence="8">
    <location>
        <begin position="72"/>
        <end position="92"/>
    </location>
</feature>
<feature type="transmembrane region" description="Helical" evidence="8">
    <location>
        <begin position="162"/>
        <end position="181"/>
    </location>
</feature>
<dbReference type="AlphaFoldDB" id="A0A1G4SDF4"/>
<keyword evidence="2" id="KW-1003">Cell membrane</keyword>
<evidence type="ECO:0000313" key="12">
    <source>
        <dbReference type="Proteomes" id="UP000199542"/>
    </source>
</evidence>
<dbReference type="Pfam" id="PF19040">
    <property type="entry name" value="SGNH"/>
    <property type="match status" value="1"/>
</dbReference>
<reference evidence="11 12" key="1">
    <citation type="submission" date="2016-10" db="EMBL/GenBank/DDBJ databases">
        <authorList>
            <person name="de Groot N.N."/>
        </authorList>
    </citation>
    <scope>NUCLEOTIDE SEQUENCE [LARGE SCALE GENOMIC DNA]</scope>
    <source>
        <strain evidence="11 12">CGMCC 1.3401</strain>
    </source>
</reference>
<name>A0A1G4SDF4_9HYPH</name>
<evidence type="ECO:0000256" key="3">
    <source>
        <dbReference type="ARBA" id="ARBA00022679"/>
    </source>
</evidence>
<keyword evidence="3 11" id="KW-0808">Transferase</keyword>
<evidence type="ECO:0000313" key="11">
    <source>
        <dbReference type="EMBL" id="SCW66957.1"/>
    </source>
</evidence>
<keyword evidence="7 11" id="KW-0012">Acyltransferase</keyword>
<dbReference type="GO" id="GO:0016788">
    <property type="term" value="F:hydrolase activity, acting on ester bonds"/>
    <property type="evidence" value="ECO:0007669"/>
    <property type="project" value="UniProtKB-ARBA"/>
</dbReference>
<gene>
    <name evidence="11" type="ORF">SAMN02927900_03661</name>
</gene>
<evidence type="ECO:0000256" key="1">
    <source>
        <dbReference type="ARBA" id="ARBA00004651"/>
    </source>
</evidence>
<dbReference type="InterPro" id="IPR050879">
    <property type="entry name" value="Acyltransferase_3"/>
</dbReference>
<keyword evidence="5 8" id="KW-1133">Transmembrane helix</keyword>
<evidence type="ECO:0000256" key="4">
    <source>
        <dbReference type="ARBA" id="ARBA00022692"/>
    </source>
</evidence>
<keyword evidence="6 8" id="KW-0472">Membrane</keyword>
<feature type="domain" description="Acyltransferase 3" evidence="9">
    <location>
        <begin position="6"/>
        <end position="324"/>
    </location>
</feature>
<dbReference type="GO" id="GO:0009103">
    <property type="term" value="P:lipopolysaccharide biosynthetic process"/>
    <property type="evidence" value="ECO:0007669"/>
    <property type="project" value="TreeGrafter"/>
</dbReference>
<evidence type="ECO:0000259" key="9">
    <source>
        <dbReference type="Pfam" id="PF01757"/>
    </source>
</evidence>
<dbReference type="EMBL" id="FMTM01000005">
    <property type="protein sequence ID" value="SCW66957.1"/>
    <property type="molecule type" value="Genomic_DNA"/>
</dbReference>
<dbReference type="GO" id="GO:0016747">
    <property type="term" value="F:acyltransferase activity, transferring groups other than amino-acyl groups"/>
    <property type="evidence" value="ECO:0007669"/>
    <property type="project" value="InterPro"/>
</dbReference>
<dbReference type="SUPFAM" id="SSF52266">
    <property type="entry name" value="SGNH hydrolase"/>
    <property type="match status" value="1"/>
</dbReference>
<comment type="subcellular location">
    <subcellularLocation>
        <location evidence="1">Cell membrane</location>
        <topology evidence="1">Multi-pass membrane protein</topology>
    </subcellularLocation>
</comment>
<dbReference type="PANTHER" id="PTHR23028:SF53">
    <property type="entry name" value="ACYL_TRANSF_3 DOMAIN-CONTAINING PROTEIN"/>
    <property type="match status" value="1"/>
</dbReference>
<keyword evidence="11" id="KW-0378">Hydrolase</keyword>
<evidence type="ECO:0000256" key="5">
    <source>
        <dbReference type="ARBA" id="ARBA00022989"/>
    </source>
</evidence>
<evidence type="ECO:0000256" key="2">
    <source>
        <dbReference type="ARBA" id="ARBA00022475"/>
    </source>
</evidence>
<proteinExistence type="predicted"/>
<feature type="transmembrane region" description="Helical" evidence="8">
    <location>
        <begin position="193"/>
        <end position="212"/>
    </location>
</feature>
<evidence type="ECO:0000256" key="6">
    <source>
        <dbReference type="ARBA" id="ARBA00023136"/>
    </source>
</evidence>
<dbReference type="InterPro" id="IPR036514">
    <property type="entry name" value="SGNH_hydro_sf"/>
</dbReference>
<dbReference type="GO" id="GO:0005886">
    <property type="term" value="C:plasma membrane"/>
    <property type="evidence" value="ECO:0007669"/>
    <property type="project" value="UniProtKB-SubCell"/>
</dbReference>
<dbReference type="Pfam" id="PF01757">
    <property type="entry name" value="Acyl_transf_3"/>
    <property type="match status" value="1"/>
</dbReference>
<feature type="transmembrane region" description="Helical" evidence="8">
    <location>
        <begin position="338"/>
        <end position="361"/>
    </location>
</feature>
<accession>A0A1G4SDF4</accession>
<feature type="transmembrane region" description="Helical" evidence="8">
    <location>
        <begin position="219"/>
        <end position="236"/>
    </location>
</feature>
<evidence type="ECO:0000256" key="7">
    <source>
        <dbReference type="ARBA" id="ARBA00023315"/>
    </source>
</evidence>
<dbReference type="Gene3D" id="3.40.50.1110">
    <property type="entry name" value="SGNH hydrolase"/>
    <property type="match status" value="1"/>
</dbReference>
<feature type="transmembrane region" description="Helical" evidence="8">
    <location>
        <begin position="271"/>
        <end position="288"/>
    </location>
</feature>
<organism evidence="11 12">
    <name type="scientific">Rhizobium mongolense subsp. loessense</name>
    <dbReference type="NCBI Taxonomy" id="158890"/>
    <lineage>
        <taxon>Bacteria</taxon>
        <taxon>Pseudomonadati</taxon>
        <taxon>Pseudomonadota</taxon>
        <taxon>Alphaproteobacteria</taxon>
        <taxon>Hyphomicrobiales</taxon>
        <taxon>Rhizobiaceae</taxon>
        <taxon>Rhizobium/Agrobacterium group</taxon>
        <taxon>Rhizobium</taxon>
    </lineage>
</organism>
<sequence>MKYRTEIEGLRAVAVLSVIVFHAYPNALPGGFIGVDVFFVISGYLITSIILRDIEAGTFSIARFFEKRARRILPALFFVIACCVPAAWYWMMPAELRAFSDSVIAACLSVSNIFFWTKSGYFSPETAQMPLLHTWSLGVEEQFYAIYPFLLRVIGKKTYKKNATLLFLVAGATVSIIVSYICSKYDPELNFYFLPTRAWEFFFGGACAVFSGGRERDHGWWACAGIILIGAAVICFDESSQFPAASLAVAGTCLVLTFARSGNFVGNSLSLPPLVMVGTISYSAYLWHQPLFAFAKIRSVDVPNGMTMFALIVVSLALAYCTYRFIELPFRRKPDQEVHLSKGFVGGCAVFTIALVSFGIYGNLTKGAPSRLPPQISNFIQENAWNRRCLAFKDPSPLQLPEPSCVYNSEHDSSYAIVGDSIASSLSPSLAAQLDRHGIALEQMTHTACAPIVGIKSSGESAQGCPNYIRTAFERIKASGVKTVILAGAWITFFDEKNLVLNKQQITLASSKGKAMVREALQSTVNELQEAGIRVVLLYPVPRGDSQVVAKVAKLMLTGNLKPTVSVSKEKYSSQAKDAVDYLDSIKGGNIVRVFPSHSFCRTTDNNCVLASGGQAYIYDKLHLTRAGADVVAKNIVGTLIN</sequence>
<dbReference type="InterPro" id="IPR043968">
    <property type="entry name" value="SGNH"/>
</dbReference>
<protein>
    <submittedName>
        <fullName evidence="11">Peptidoglycan/LPS O-acetylase OafA/YrhL, contains acyltransferase and SGNH-hydrolase domains</fullName>
    </submittedName>
</protein>
<evidence type="ECO:0000256" key="8">
    <source>
        <dbReference type="SAM" id="Phobius"/>
    </source>
</evidence>
<dbReference type="RefSeq" id="WP_092586319.1">
    <property type="nucleotide sequence ID" value="NZ_FMTM01000005.1"/>
</dbReference>
<dbReference type="PANTHER" id="PTHR23028">
    <property type="entry name" value="ACETYLTRANSFERASE"/>
    <property type="match status" value="1"/>
</dbReference>
<feature type="transmembrane region" description="Helical" evidence="8">
    <location>
        <begin position="30"/>
        <end position="51"/>
    </location>
</feature>